<evidence type="ECO:0000313" key="11">
    <source>
        <dbReference type="EMBL" id="TDH68811.1"/>
    </source>
</evidence>
<evidence type="ECO:0000256" key="6">
    <source>
        <dbReference type="ARBA" id="ARBA00022723"/>
    </source>
</evidence>
<dbReference type="PANTHER" id="PTHR33540">
    <property type="entry name" value="TRNA THREONYLCARBAMOYLADENOSINE BIOSYNTHESIS PROTEIN TSAE"/>
    <property type="match status" value="1"/>
</dbReference>
<dbReference type="NCBIfam" id="TIGR00150">
    <property type="entry name" value="T6A_YjeE"/>
    <property type="match status" value="1"/>
</dbReference>
<keyword evidence="7" id="KW-0547">Nucleotide-binding</keyword>
<dbReference type="Proteomes" id="UP000294530">
    <property type="component" value="Unassembled WGS sequence"/>
</dbReference>
<dbReference type="PANTHER" id="PTHR33540:SF2">
    <property type="entry name" value="TRNA THREONYLCARBAMOYLADENOSINE BIOSYNTHESIS PROTEIN TSAE"/>
    <property type="match status" value="1"/>
</dbReference>
<dbReference type="RefSeq" id="XP_067818310.1">
    <property type="nucleotide sequence ID" value="XM_067959504.1"/>
</dbReference>
<proteinExistence type="inferred from homology"/>
<dbReference type="Gene3D" id="3.40.50.300">
    <property type="entry name" value="P-loop containing nucleotide triphosphate hydrolases"/>
    <property type="match status" value="1"/>
</dbReference>
<dbReference type="KEGG" id="blac:94345175"/>
<sequence>MIARHLMRQMRCRDGSIAALFSTTTQQSLTGTMKFPPIVHKTRSQQDMEKLGEWLARNRRAGDVLFLYGDLGCGKTCLARGFLRAYTQQQNLIVTSPTYLLVNTYDETSKLPIVYHVDLYRLEVVTGQDVIALGLKEAFEQGITLVEWPERFEKHSVPTERLDVRISYDEEDSEIRHVELQPIGGRWTNFLTYM</sequence>
<keyword evidence="4" id="KW-0963">Cytoplasm</keyword>
<dbReference type="InterPro" id="IPR027417">
    <property type="entry name" value="P-loop_NTPase"/>
</dbReference>
<keyword evidence="8" id="KW-0067">ATP-binding</keyword>
<reference evidence="11 12" key="1">
    <citation type="journal article" date="2021" name="Genome Biol.">
        <title>AFLAP: assembly-free linkage analysis pipeline using k-mers from genome sequencing data.</title>
        <authorList>
            <person name="Fletcher K."/>
            <person name="Zhang L."/>
            <person name="Gil J."/>
            <person name="Han R."/>
            <person name="Cavanaugh K."/>
            <person name="Michelmore R."/>
        </authorList>
    </citation>
    <scope>NUCLEOTIDE SEQUENCE [LARGE SCALE GENOMIC DNA]</scope>
    <source>
        <strain evidence="11 12">SF5</strain>
    </source>
</reference>
<keyword evidence="5" id="KW-0819">tRNA processing</keyword>
<dbReference type="AlphaFoldDB" id="A0A976FLH9"/>
<dbReference type="InterPro" id="IPR003442">
    <property type="entry name" value="T6A_TsaE"/>
</dbReference>
<name>A0A976FLH9_BRELC</name>
<evidence type="ECO:0000256" key="10">
    <source>
        <dbReference type="ARBA" id="ARBA00032441"/>
    </source>
</evidence>
<evidence type="ECO:0000256" key="5">
    <source>
        <dbReference type="ARBA" id="ARBA00022694"/>
    </source>
</evidence>
<dbReference type="SUPFAM" id="SSF52540">
    <property type="entry name" value="P-loop containing nucleoside triphosphate hydrolases"/>
    <property type="match status" value="1"/>
</dbReference>
<gene>
    <name evidence="11" type="ORF">CCR75_001401</name>
</gene>
<evidence type="ECO:0000256" key="4">
    <source>
        <dbReference type="ARBA" id="ARBA00022490"/>
    </source>
</evidence>
<dbReference type="GO" id="GO:0046872">
    <property type="term" value="F:metal ion binding"/>
    <property type="evidence" value="ECO:0007669"/>
    <property type="project" value="UniProtKB-KW"/>
</dbReference>
<evidence type="ECO:0000256" key="3">
    <source>
        <dbReference type="ARBA" id="ARBA00019010"/>
    </source>
</evidence>
<dbReference type="GO" id="GO:0002949">
    <property type="term" value="P:tRNA threonylcarbamoyladenosine modification"/>
    <property type="evidence" value="ECO:0007669"/>
    <property type="project" value="InterPro"/>
</dbReference>
<evidence type="ECO:0000256" key="2">
    <source>
        <dbReference type="ARBA" id="ARBA00007599"/>
    </source>
</evidence>
<dbReference type="OrthoDB" id="507945at2759"/>
<comment type="caution">
    <text evidence="11">The sequence shown here is derived from an EMBL/GenBank/DDBJ whole genome shotgun (WGS) entry which is preliminary data.</text>
</comment>
<evidence type="ECO:0000256" key="7">
    <source>
        <dbReference type="ARBA" id="ARBA00022741"/>
    </source>
</evidence>
<dbReference type="EMBL" id="SHOA02000016">
    <property type="protein sequence ID" value="TDH68811.1"/>
    <property type="molecule type" value="Genomic_DNA"/>
</dbReference>
<dbReference type="GeneID" id="94345175"/>
<dbReference type="GO" id="GO:0005524">
    <property type="term" value="F:ATP binding"/>
    <property type="evidence" value="ECO:0007669"/>
    <property type="project" value="UniProtKB-KW"/>
</dbReference>
<keyword evidence="9" id="KW-0460">Magnesium</keyword>
<evidence type="ECO:0000256" key="1">
    <source>
        <dbReference type="ARBA" id="ARBA00004496"/>
    </source>
</evidence>
<evidence type="ECO:0000256" key="9">
    <source>
        <dbReference type="ARBA" id="ARBA00022842"/>
    </source>
</evidence>
<dbReference type="GO" id="GO:0005737">
    <property type="term" value="C:cytoplasm"/>
    <property type="evidence" value="ECO:0007669"/>
    <property type="project" value="UniProtKB-SubCell"/>
</dbReference>
<evidence type="ECO:0000313" key="12">
    <source>
        <dbReference type="Proteomes" id="UP000294530"/>
    </source>
</evidence>
<keyword evidence="6" id="KW-0479">Metal-binding</keyword>
<evidence type="ECO:0000256" key="8">
    <source>
        <dbReference type="ARBA" id="ARBA00022840"/>
    </source>
</evidence>
<comment type="similarity">
    <text evidence="2">Belongs to the TsaE family.</text>
</comment>
<accession>A0A976FLH9</accession>
<protein>
    <recommendedName>
        <fullName evidence="3">tRNA threonylcarbamoyladenosine biosynthesis protein TsaE</fullName>
    </recommendedName>
    <alternativeName>
        <fullName evidence="10">t(6)A37 threonylcarbamoyladenosine biosynthesis protein TsaE</fullName>
    </alternativeName>
</protein>
<organism evidence="11 12">
    <name type="scientific">Bremia lactucae</name>
    <name type="common">Lettuce downy mildew</name>
    <dbReference type="NCBI Taxonomy" id="4779"/>
    <lineage>
        <taxon>Eukaryota</taxon>
        <taxon>Sar</taxon>
        <taxon>Stramenopiles</taxon>
        <taxon>Oomycota</taxon>
        <taxon>Peronosporomycetes</taxon>
        <taxon>Peronosporales</taxon>
        <taxon>Peronosporaceae</taxon>
        <taxon>Bremia</taxon>
    </lineage>
</organism>
<comment type="subcellular location">
    <subcellularLocation>
        <location evidence="1">Cytoplasm</location>
    </subcellularLocation>
</comment>
<keyword evidence="12" id="KW-1185">Reference proteome</keyword>
<dbReference type="Pfam" id="PF02367">
    <property type="entry name" value="TsaE"/>
    <property type="match status" value="1"/>
</dbReference>